<organism evidence="1 2">
    <name type="scientific">Raineya orbicola</name>
    <dbReference type="NCBI Taxonomy" id="2016530"/>
    <lineage>
        <taxon>Bacteria</taxon>
        <taxon>Pseudomonadati</taxon>
        <taxon>Bacteroidota</taxon>
        <taxon>Cytophagia</taxon>
        <taxon>Cytophagales</taxon>
        <taxon>Raineyaceae</taxon>
        <taxon>Raineya</taxon>
    </lineage>
</organism>
<gene>
    <name evidence="1" type="ORF">Rain11_0180</name>
</gene>
<proteinExistence type="predicted"/>
<dbReference type="RefSeq" id="WP_101357444.1">
    <property type="nucleotide sequence ID" value="NZ_NKXO01000002.1"/>
</dbReference>
<evidence type="ECO:0000313" key="2">
    <source>
        <dbReference type="Proteomes" id="UP000233387"/>
    </source>
</evidence>
<name>A0A2N3IKK9_9BACT</name>
<evidence type="ECO:0008006" key="3">
    <source>
        <dbReference type="Google" id="ProtNLM"/>
    </source>
</evidence>
<dbReference type="Proteomes" id="UP000233387">
    <property type="component" value="Unassembled WGS sequence"/>
</dbReference>
<dbReference type="EMBL" id="NKXO01000002">
    <property type="protein sequence ID" value="PKQ70834.1"/>
    <property type="molecule type" value="Genomic_DNA"/>
</dbReference>
<dbReference type="SUPFAM" id="SSF53448">
    <property type="entry name" value="Nucleotide-diphospho-sugar transferases"/>
    <property type="match status" value="1"/>
</dbReference>
<comment type="caution">
    <text evidence="1">The sequence shown here is derived from an EMBL/GenBank/DDBJ whole genome shotgun (WGS) entry which is preliminary data.</text>
</comment>
<dbReference type="OrthoDB" id="865313at2"/>
<dbReference type="InterPro" id="IPR029044">
    <property type="entry name" value="Nucleotide-diphossugar_trans"/>
</dbReference>
<evidence type="ECO:0000313" key="1">
    <source>
        <dbReference type="EMBL" id="PKQ70834.1"/>
    </source>
</evidence>
<dbReference type="AlphaFoldDB" id="A0A2N3IKK9"/>
<accession>A0A2N3IKK9</accession>
<reference evidence="1 2" key="1">
    <citation type="submission" date="2017-06" db="EMBL/GenBank/DDBJ databases">
        <title>Raineya orbicola gen. nov., sp. nov. a slightly thermophilic bacterium of the phylum Bacteroidetes and the description of Raineyaceae fam. nov.</title>
        <authorList>
            <person name="Albuquerque L."/>
            <person name="Polonia A.R.M."/>
            <person name="Barroso C."/>
            <person name="Froufe H.J.C."/>
            <person name="Lage O."/>
            <person name="Lobo-Da-Cunha A."/>
            <person name="Egas C."/>
            <person name="Da Costa M.S."/>
        </authorList>
    </citation>
    <scope>NUCLEOTIDE SEQUENCE [LARGE SCALE GENOMIC DNA]</scope>
    <source>
        <strain evidence="1 2">SPSPC-11</strain>
    </source>
</reference>
<protein>
    <recommendedName>
        <fullName evidence="3">Nucleotide-diphospho-sugar transferase</fullName>
    </recommendedName>
</protein>
<keyword evidence="2" id="KW-1185">Reference proteome</keyword>
<sequence>MATSFVYFSSGKDFLHNRGIFSILSLVCNYSLKADERIIVFTDQPQYYEKFLSELPIDYQMLDSNDIQKLMGNDNLIHRVKIGIIEKSTQLYPQHNILYVDTDTFFFQNFTEILTKISPQTSIMHKFEYPMTFLGTYPPNDADHFRDVYDFLKSNQFTIKGVTQYILPESFASWNAGIIGLHPTHFECLTEVYEFTDQLYSYARNHACEQYAFSYFLQKRTKLIDCEQYNRHYWHRIEKKIVDEFLAKKLNNYFATLPLEEKKTLVNQWAKYLLMKIPKHEYMLRYNAMIAFQEKRYLKGYKEAIRTLLANPLQDFTFFKDVAYYTKKMLLSK</sequence>